<dbReference type="GO" id="GO:0000976">
    <property type="term" value="F:transcription cis-regulatory region binding"/>
    <property type="evidence" value="ECO:0007669"/>
    <property type="project" value="TreeGrafter"/>
</dbReference>
<evidence type="ECO:0000256" key="5">
    <source>
        <dbReference type="ARBA" id="ARBA00022833"/>
    </source>
</evidence>
<feature type="region of interest" description="Disordered" evidence="7">
    <location>
        <begin position="780"/>
        <end position="808"/>
    </location>
</feature>
<sequence>MSLPPPNLGKSLSSPPPTAHTPTVPATSTPPSFDASRRQSQQAGGPVPGAAPTPRKGQAARKQHRNQKRPGAAAGGGAGAGGSNYQNSYPNNYHFEDEDDLAEIRALRNASNRRGQTSITHLLNYAAPAHTYLESNHGGGGGGGSRSRHHGGGGGGGYSSSSYRSHHHNAASDKARYVHSNYRFVVSPRGNYAAQATDADEYIDWDDVLQILASTESQSSSCPICLSEPVAPRMAKCGHIFCLPCLIRFMHAIDADESAANTRARTIPGMAPNPAASSQPNASAGAPVPERRAKWKKCPICEESVYLGEVRPVRFYAGQESPLPRPGDDVVLRLMMRHANSTIALPREGAADVLTAGLLAATAPPAARIPWHFAANVLDYARIMRGTGDYMVEEFDRELEDLARQEKEDELMFHEDGEWAHRAMRAVRTAKEAARELGGMEVALQDNISNLDAGVRRQARLPVGAEPVSTSLSKPQSAAAAAHTPHTPHTPQPHTDDQQDFFFYMSPPHLYLSPLDIRILKTKYGSFSALPSTLLPRVEHLSTGHVVDDAMRRRAKYLGHLPAGCVVSFLECDWTDIVPAETLAAFANDIERRRKRNRDKANQEERERLQAERIEAAALHRGPRRTIPSASTTAAEYENSRPAVDINDFQPLGYQGDSSAAGADQGLSSSSSASPPNPRVGFGHLATMSTTPPFSGGAGGGSSSSRTVWGTRAVPVSPTLQAYLQSSADVDDGWLRADDLLGAAGAVGAIEENSSTVSDAELAAQLQKALVVEDAALEDAAGKGGGKGKGKKKKQKITLMSTGGRRGI</sequence>
<keyword evidence="10" id="KW-1185">Reference proteome</keyword>
<feature type="compositionally biased region" description="Low complexity" evidence="7">
    <location>
        <begin position="655"/>
        <end position="674"/>
    </location>
</feature>
<feature type="domain" description="RING-type" evidence="8">
    <location>
        <begin position="222"/>
        <end position="302"/>
    </location>
</feature>
<dbReference type="AlphaFoldDB" id="S3CNN8"/>
<dbReference type="OMA" id="PRWKKCP"/>
<dbReference type="HOGENOM" id="CLU_011811_1_0_1"/>
<keyword evidence="4 6" id="KW-0863">Zinc-finger</keyword>
<dbReference type="InterPro" id="IPR013083">
    <property type="entry name" value="Znf_RING/FYVE/PHD"/>
</dbReference>
<dbReference type="PANTHER" id="PTHR12983">
    <property type="entry name" value="RING FINGER 10 FAMILY MEMBER"/>
    <property type="match status" value="1"/>
</dbReference>
<protein>
    <submittedName>
        <fullName evidence="9">Ring-15 protein</fullName>
    </submittedName>
</protein>
<dbReference type="InterPro" id="IPR001841">
    <property type="entry name" value="Znf_RING"/>
</dbReference>
<keyword evidence="5" id="KW-0862">Zinc</keyword>
<organism evidence="9 10">
    <name type="scientific">Ophiostoma piceae (strain UAMH 11346)</name>
    <name type="common">Sap stain fungus</name>
    <dbReference type="NCBI Taxonomy" id="1262450"/>
    <lineage>
        <taxon>Eukaryota</taxon>
        <taxon>Fungi</taxon>
        <taxon>Dikarya</taxon>
        <taxon>Ascomycota</taxon>
        <taxon>Pezizomycotina</taxon>
        <taxon>Sordariomycetes</taxon>
        <taxon>Sordariomycetidae</taxon>
        <taxon>Ophiostomatales</taxon>
        <taxon>Ophiostomataceae</taxon>
        <taxon>Ophiostoma</taxon>
    </lineage>
</organism>
<dbReference type="OrthoDB" id="302966at2759"/>
<gene>
    <name evidence="9" type="ORF">F503_00936</name>
</gene>
<dbReference type="Pfam" id="PF13445">
    <property type="entry name" value="zf-RING_UBOX"/>
    <property type="match status" value="1"/>
</dbReference>
<dbReference type="Gene3D" id="3.30.40.10">
    <property type="entry name" value="Zinc/RING finger domain, C3HC4 (zinc finger)"/>
    <property type="match status" value="1"/>
</dbReference>
<name>S3CNN8_OPHP1</name>
<dbReference type="GO" id="GO:0005737">
    <property type="term" value="C:cytoplasm"/>
    <property type="evidence" value="ECO:0007669"/>
    <property type="project" value="UniProtKB-SubCell"/>
</dbReference>
<dbReference type="PROSITE" id="PS50089">
    <property type="entry name" value="ZF_RING_2"/>
    <property type="match status" value="1"/>
</dbReference>
<dbReference type="PROSITE" id="PS00518">
    <property type="entry name" value="ZF_RING_1"/>
    <property type="match status" value="1"/>
</dbReference>
<dbReference type="VEuPathDB" id="FungiDB:F503_00936"/>
<feature type="region of interest" description="Disordered" evidence="7">
    <location>
        <begin position="134"/>
        <end position="172"/>
    </location>
</feature>
<accession>S3CNN8</accession>
<evidence type="ECO:0000313" key="9">
    <source>
        <dbReference type="EMBL" id="EPE08153.1"/>
    </source>
</evidence>
<feature type="region of interest" description="Disordered" evidence="7">
    <location>
        <begin position="616"/>
        <end position="706"/>
    </location>
</feature>
<dbReference type="SUPFAM" id="SSF57850">
    <property type="entry name" value="RING/U-box"/>
    <property type="match status" value="1"/>
</dbReference>
<dbReference type="SMART" id="SM00184">
    <property type="entry name" value="RING"/>
    <property type="match status" value="1"/>
</dbReference>
<dbReference type="PANTHER" id="PTHR12983:SF9">
    <property type="entry name" value="E3 UBIQUITIN-PROTEIN LIGASE RNF10"/>
    <property type="match status" value="1"/>
</dbReference>
<evidence type="ECO:0000256" key="1">
    <source>
        <dbReference type="ARBA" id="ARBA00004496"/>
    </source>
</evidence>
<dbReference type="GO" id="GO:0008270">
    <property type="term" value="F:zinc ion binding"/>
    <property type="evidence" value="ECO:0007669"/>
    <property type="project" value="UniProtKB-KW"/>
</dbReference>
<feature type="compositionally biased region" description="Basic residues" evidence="7">
    <location>
        <begin position="786"/>
        <end position="796"/>
    </location>
</feature>
<feature type="compositionally biased region" description="Gly residues" evidence="7">
    <location>
        <begin position="73"/>
        <end position="82"/>
    </location>
</feature>
<evidence type="ECO:0000256" key="4">
    <source>
        <dbReference type="ARBA" id="ARBA00022771"/>
    </source>
</evidence>
<dbReference type="InterPro" id="IPR039739">
    <property type="entry name" value="MAG2/RNF10"/>
</dbReference>
<feature type="compositionally biased region" description="Low complexity" evidence="7">
    <location>
        <begin position="20"/>
        <end position="32"/>
    </location>
</feature>
<evidence type="ECO:0000313" key="10">
    <source>
        <dbReference type="Proteomes" id="UP000016923"/>
    </source>
</evidence>
<feature type="region of interest" description="Disordered" evidence="7">
    <location>
        <begin position="465"/>
        <end position="499"/>
    </location>
</feature>
<keyword evidence="3" id="KW-0479">Metal-binding</keyword>
<dbReference type="GO" id="GO:0045944">
    <property type="term" value="P:positive regulation of transcription by RNA polymerase II"/>
    <property type="evidence" value="ECO:0007669"/>
    <property type="project" value="TreeGrafter"/>
</dbReference>
<proteinExistence type="predicted"/>
<feature type="region of interest" description="Disordered" evidence="7">
    <location>
        <begin position="1"/>
        <end position="94"/>
    </location>
</feature>
<evidence type="ECO:0000256" key="7">
    <source>
        <dbReference type="SAM" id="MobiDB-lite"/>
    </source>
</evidence>
<comment type="subcellular location">
    <subcellularLocation>
        <location evidence="1">Cytoplasm</location>
    </subcellularLocation>
</comment>
<evidence type="ECO:0000256" key="6">
    <source>
        <dbReference type="PROSITE-ProRule" id="PRU00175"/>
    </source>
</evidence>
<feature type="compositionally biased region" description="Low complexity" evidence="7">
    <location>
        <begin position="39"/>
        <end position="52"/>
    </location>
</feature>
<dbReference type="STRING" id="1262450.S3CNN8"/>
<reference evidence="9 10" key="1">
    <citation type="journal article" date="2013" name="BMC Genomics">
        <title>The genome and transcriptome of the pine saprophyte Ophiostoma piceae, and a comparison with the bark beetle-associated pine pathogen Grosmannia clavigera.</title>
        <authorList>
            <person name="Haridas S."/>
            <person name="Wang Y."/>
            <person name="Lim L."/>
            <person name="Massoumi Alamouti S."/>
            <person name="Jackman S."/>
            <person name="Docking R."/>
            <person name="Robertson G."/>
            <person name="Birol I."/>
            <person name="Bohlmann J."/>
            <person name="Breuil C."/>
        </authorList>
    </citation>
    <scope>NUCLEOTIDE SEQUENCE [LARGE SCALE GENOMIC DNA]</scope>
    <source>
        <strain evidence="9 10">UAMH 11346</strain>
    </source>
</reference>
<dbReference type="eggNOG" id="KOG2164">
    <property type="taxonomic scope" value="Eukaryota"/>
</dbReference>
<dbReference type="InterPro" id="IPR027370">
    <property type="entry name" value="Znf-RING_euk"/>
</dbReference>
<evidence type="ECO:0000256" key="2">
    <source>
        <dbReference type="ARBA" id="ARBA00022490"/>
    </source>
</evidence>
<keyword evidence="2" id="KW-0963">Cytoplasm</keyword>
<dbReference type="EMBL" id="KE148149">
    <property type="protein sequence ID" value="EPE08153.1"/>
    <property type="molecule type" value="Genomic_DNA"/>
</dbReference>
<feature type="compositionally biased region" description="Low complexity" evidence="7">
    <location>
        <begin position="478"/>
        <end position="493"/>
    </location>
</feature>
<dbReference type="Proteomes" id="UP000016923">
    <property type="component" value="Unassembled WGS sequence"/>
</dbReference>
<evidence type="ECO:0000259" key="8">
    <source>
        <dbReference type="PROSITE" id="PS50089"/>
    </source>
</evidence>
<evidence type="ECO:0000256" key="3">
    <source>
        <dbReference type="ARBA" id="ARBA00022723"/>
    </source>
</evidence>
<feature type="compositionally biased region" description="Basic residues" evidence="7">
    <location>
        <begin position="58"/>
        <end position="68"/>
    </location>
</feature>
<dbReference type="InterPro" id="IPR017907">
    <property type="entry name" value="Znf_RING_CS"/>
</dbReference>